<comment type="caution">
    <text evidence="1">The sequence shown here is derived from an EMBL/GenBank/DDBJ whole genome shotgun (WGS) entry which is preliminary data.</text>
</comment>
<proteinExistence type="predicted"/>
<sequence length="1201" mass="139364">MEVSDLDKLYVKMKQVQRDCESKDNGCLMTLGTPTGSGKTRGLVHFAGKHLVDDPSFRLIFITDQKKNLWPDAFYDEVIANYVKQHSKFKEKAERQKYLDKHVVVLRSLIDSVERWISTDLPSGLDSQEITAAKSEVKRKYELYNVIHKIDDKDYKGYGALSTAEFKFRQAIWKKLAKDLNIDSPLNPYKLQLLKKYVLSKDTKISVWLRHYFPSINIENAQLIITSNAKAIRSYRPFFSTRTKRVCNEKVLKNVLIVLDEIDSMKPTITQNIIEDACRLKVHFLELFKHIHEELNRPQDNRSIALMKIFQEQDRYSKLKKQSNQLSDKFHLTFNYKNIDDNAQDNFIFRLADITVTKANTPWQSVVDLKVPQVSLSQKNLSRKQDSLNFYAMLRQVTSFINYFVADVGVWAVRYMQQENSRHSSIVNDLTIMDAMTTIYTDFFGLDESSSEFQALISVWESQQFQSKMLVQDQGDVISNRYLQKFGAQFFSMTDNPKHNLSTRIDAVLIQKTAEKFLLKLCRKNLVLGMSATVNLETVIGNFDFNYLREQLGIRLLDGRDYLPEETLKSLDVGKRCQEKGVRVVITETEGQSMGLDGIPGIQLILRKRLSEHQYKELDKQKVELLTQEFSQEIRAQPNAKDRDFVEQRYLKLFDSFIVFLCNKNLTSFLGLQTPLPRKSTKIGGNPMRLEFIQSVFDGIEDLLGIMSDKKPQLRVISKNSFQVGFSIEQQLADALALPEKYRTRVYLLSAYNSIGVGQNLNHRLSDFEKPLVISIASKNVSSKDQRQFKVDLAGVYLGNVTQIFENVDAIHEMTPQTIHYLLQLSALVDNGEISVAKLTLYLQRLNRRIPEKQFQTTMSYAWAYTRTILQALGRMDRTFNKLPTLQIVVDTKVMDKFNVYGLKDYQLDVGAKAIQMYRRQKKVYQESTPLTIRYRGWNELIKKTYKTVVEGWVAHLQKDPKQAHRYQKLREDLLVNPTLYQRQYRKFELKAGYEFLPIPEKSYKVFRRGNEFSFEKQANVKISADAANLPSILAYPKMWEYFIANHWATEWKKRDYIMNPIHFDSYLGILGEKAGQFILKDIWSIEVERLAGDLNELFDGYIIGTHTLVDFKNWHQVHSESLENERKNVANKLGQICQKTNNWDWKVLFVNLVNSEVPDTYVQRSSNHGKILEVPGLIDCTGKLALSLSERKQLGEFVND</sequence>
<reference evidence="2" key="1">
    <citation type="journal article" date="2019" name="Int. J. Syst. Evol. Microbiol.">
        <title>The Global Catalogue of Microorganisms (GCM) 10K type strain sequencing project: providing services to taxonomists for standard genome sequencing and annotation.</title>
        <authorList>
            <consortium name="The Broad Institute Genomics Platform"/>
            <consortium name="The Broad Institute Genome Sequencing Center for Infectious Disease"/>
            <person name="Wu L."/>
            <person name="Ma J."/>
        </authorList>
    </citation>
    <scope>NUCLEOTIDE SEQUENCE [LARGE SCALE GENOMIC DNA]</scope>
    <source>
        <strain evidence="2">CCM 8931</strain>
    </source>
</reference>
<dbReference type="RefSeq" id="WP_137634271.1">
    <property type="nucleotide sequence ID" value="NZ_BJDL01000008.1"/>
</dbReference>
<dbReference type="EMBL" id="JBHTOJ010000009">
    <property type="protein sequence ID" value="MFD1420123.1"/>
    <property type="molecule type" value="Genomic_DNA"/>
</dbReference>
<organism evidence="1 2">
    <name type="scientific">Lactiplantibacillus songbeiensis</name>
    <dbReference type="NCBI Taxonomy" id="2559920"/>
    <lineage>
        <taxon>Bacteria</taxon>
        <taxon>Bacillati</taxon>
        <taxon>Bacillota</taxon>
        <taxon>Bacilli</taxon>
        <taxon>Lactobacillales</taxon>
        <taxon>Lactobacillaceae</taxon>
        <taxon>Lactiplantibacillus</taxon>
    </lineage>
</organism>
<gene>
    <name evidence="1" type="ORF">ACFQ5L_03985</name>
</gene>
<protein>
    <recommendedName>
        <fullName evidence="3">Helicase ATP-binding domain-containing protein</fullName>
    </recommendedName>
</protein>
<evidence type="ECO:0000313" key="1">
    <source>
        <dbReference type="EMBL" id="MFD1420123.1"/>
    </source>
</evidence>
<evidence type="ECO:0000313" key="2">
    <source>
        <dbReference type="Proteomes" id="UP001597188"/>
    </source>
</evidence>
<accession>A0ABW4BZY9</accession>
<name>A0ABW4BZY9_9LACO</name>
<keyword evidence="2" id="KW-1185">Reference proteome</keyword>
<dbReference type="Proteomes" id="UP001597188">
    <property type="component" value="Unassembled WGS sequence"/>
</dbReference>
<evidence type="ECO:0008006" key="3">
    <source>
        <dbReference type="Google" id="ProtNLM"/>
    </source>
</evidence>